<dbReference type="PANTHER" id="PTHR11972">
    <property type="entry name" value="NADPH OXIDASE"/>
    <property type="match status" value="1"/>
</dbReference>
<keyword evidence="9" id="KW-1185">Reference proteome</keyword>
<dbReference type="Pfam" id="PF01794">
    <property type="entry name" value="Ferric_reduct"/>
    <property type="match status" value="1"/>
</dbReference>
<keyword evidence="3 6" id="KW-1133">Transmembrane helix</keyword>
<dbReference type="GO" id="GO:0016491">
    <property type="term" value="F:oxidoreductase activity"/>
    <property type="evidence" value="ECO:0007669"/>
    <property type="project" value="UniProtKB-KW"/>
</dbReference>
<dbReference type="PRINTS" id="PR00466">
    <property type="entry name" value="GP91PHOX"/>
</dbReference>
<dbReference type="InterPro" id="IPR050369">
    <property type="entry name" value="RBOH/FRE"/>
</dbReference>
<name>A0ABD3X4I6_SINWO</name>
<feature type="transmembrane region" description="Helical" evidence="6">
    <location>
        <begin position="71"/>
        <end position="92"/>
    </location>
</feature>
<dbReference type="EMBL" id="JBJQND010000003">
    <property type="protein sequence ID" value="KAL3881159.1"/>
    <property type="molecule type" value="Genomic_DNA"/>
</dbReference>
<comment type="subcellular location">
    <subcellularLocation>
        <location evidence="1">Membrane</location>
        <topology evidence="1">Multi-pass membrane protein</topology>
    </subcellularLocation>
</comment>
<accession>A0ABD3X4I6</accession>
<reference evidence="8 9" key="1">
    <citation type="submission" date="2024-11" db="EMBL/GenBank/DDBJ databases">
        <title>Chromosome-level genome assembly of the freshwater bivalve Anodonta woodiana.</title>
        <authorList>
            <person name="Chen X."/>
        </authorList>
    </citation>
    <scope>NUCLEOTIDE SEQUENCE [LARGE SCALE GENOMIC DNA]</scope>
    <source>
        <strain evidence="8">MN2024</strain>
        <tissue evidence="8">Gills</tissue>
    </source>
</reference>
<feature type="transmembrane region" description="Helical" evidence="6">
    <location>
        <begin position="41"/>
        <end position="59"/>
    </location>
</feature>
<evidence type="ECO:0000256" key="3">
    <source>
        <dbReference type="ARBA" id="ARBA00022989"/>
    </source>
</evidence>
<evidence type="ECO:0000313" key="9">
    <source>
        <dbReference type="Proteomes" id="UP001634394"/>
    </source>
</evidence>
<evidence type="ECO:0000256" key="4">
    <source>
        <dbReference type="ARBA" id="ARBA00023002"/>
    </source>
</evidence>
<feature type="domain" description="Ferric oxidoreductase" evidence="7">
    <location>
        <begin position="35"/>
        <end position="85"/>
    </location>
</feature>
<protein>
    <recommendedName>
        <fullName evidence="7">Ferric oxidoreductase domain-containing protein</fullName>
    </recommendedName>
</protein>
<dbReference type="PANTHER" id="PTHR11972:SF153">
    <property type="entry name" value="SUPEROXIDE-GENERATING NADPH OXIDASE HEAVY CHAIN SUBUNIT A"/>
    <property type="match status" value="1"/>
</dbReference>
<dbReference type="InterPro" id="IPR013130">
    <property type="entry name" value="Fe3_Rdtase_TM_dom"/>
</dbReference>
<gene>
    <name evidence="8" type="ORF">ACJMK2_027617</name>
</gene>
<sequence>SYSHPGILSALSILPTTPDGTFINFIRIEATDPIREVCKTTAGVTGIIITLVLIIMMSSSMETIRRSYFEVFWFTHHLFIVFFIGASIHGLGEIVRHQTNIDEHNPHVCQDKYTEWGKENDDGK</sequence>
<dbReference type="AlphaFoldDB" id="A0ABD3X4I6"/>
<evidence type="ECO:0000256" key="1">
    <source>
        <dbReference type="ARBA" id="ARBA00004141"/>
    </source>
</evidence>
<evidence type="ECO:0000256" key="6">
    <source>
        <dbReference type="SAM" id="Phobius"/>
    </source>
</evidence>
<feature type="non-terminal residue" evidence="8">
    <location>
        <position position="124"/>
    </location>
</feature>
<keyword evidence="2 6" id="KW-0812">Transmembrane</keyword>
<evidence type="ECO:0000256" key="2">
    <source>
        <dbReference type="ARBA" id="ARBA00022692"/>
    </source>
</evidence>
<proteinExistence type="predicted"/>
<dbReference type="Proteomes" id="UP001634394">
    <property type="component" value="Unassembled WGS sequence"/>
</dbReference>
<evidence type="ECO:0000313" key="8">
    <source>
        <dbReference type="EMBL" id="KAL3881159.1"/>
    </source>
</evidence>
<dbReference type="InterPro" id="IPR000778">
    <property type="entry name" value="Cyt_b245_heavy_chain"/>
</dbReference>
<comment type="caution">
    <text evidence="8">The sequence shown here is derived from an EMBL/GenBank/DDBJ whole genome shotgun (WGS) entry which is preliminary data.</text>
</comment>
<evidence type="ECO:0000256" key="5">
    <source>
        <dbReference type="ARBA" id="ARBA00023136"/>
    </source>
</evidence>
<dbReference type="GO" id="GO:0016020">
    <property type="term" value="C:membrane"/>
    <property type="evidence" value="ECO:0007669"/>
    <property type="project" value="UniProtKB-SubCell"/>
</dbReference>
<evidence type="ECO:0000259" key="7">
    <source>
        <dbReference type="Pfam" id="PF01794"/>
    </source>
</evidence>
<keyword evidence="4" id="KW-0560">Oxidoreductase</keyword>
<keyword evidence="5 6" id="KW-0472">Membrane</keyword>
<organism evidence="8 9">
    <name type="scientific">Sinanodonta woodiana</name>
    <name type="common">Chinese pond mussel</name>
    <name type="synonym">Anodonta woodiana</name>
    <dbReference type="NCBI Taxonomy" id="1069815"/>
    <lineage>
        <taxon>Eukaryota</taxon>
        <taxon>Metazoa</taxon>
        <taxon>Spiralia</taxon>
        <taxon>Lophotrochozoa</taxon>
        <taxon>Mollusca</taxon>
        <taxon>Bivalvia</taxon>
        <taxon>Autobranchia</taxon>
        <taxon>Heteroconchia</taxon>
        <taxon>Palaeoheterodonta</taxon>
        <taxon>Unionida</taxon>
        <taxon>Unionoidea</taxon>
        <taxon>Unionidae</taxon>
        <taxon>Unioninae</taxon>
        <taxon>Sinanodonta</taxon>
    </lineage>
</organism>
<feature type="non-terminal residue" evidence="8">
    <location>
        <position position="1"/>
    </location>
</feature>